<feature type="transmembrane region" description="Helical" evidence="6">
    <location>
        <begin position="124"/>
        <end position="147"/>
    </location>
</feature>
<dbReference type="RefSeq" id="WP_063757726.1">
    <property type="nucleotide sequence ID" value="NZ_JBHEZZ010000038.1"/>
</dbReference>
<feature type="transmembrane region" description="Helical" evidence="6">
    <location>
        <begin position="33"/>
        <end position="54"/>
    </location>
</feature>
<dbReference type="EMBL" id="JBHEZZ010000038">
    <property type="protein sequence ID" value="MFC1407088.1"/>
    <property type="molecule type" value="Genomic_DNA"/>
</dbReference>
<feature type="transmembrane region" description="Helical" evidence="6">
    <location>
        <begin position="365"/>
        <end position="387"/>
    </location>
</feature>
<evidence type="ECO:0000256" key="4">
    <source>
        <dbReference type="ARBA" id="ARBA00023136"/>
    </source>
</evidence>
<evidence type="ECO:0000259" key="7">
    <source>
        <dbReference type="PROSITE" id="PS50850"/>
    </source>
</evidence>
<keyword evidence="9" id="KW-1185">Reference proteome</keyword>
<dbReference type="Gene3D" id="1.20.1250.20">
    <property type="entry name" value="MFS general substrate transporter like domains"/>
    <property type="match status" value="2"/>
</dbReference>
<evidence type="ECO:0000256" key="2">
    <source>
        <dbReference type="ARBA" id="ARBA00022692"/>
    </source>
</evidence>
<name>A0ABV6V033_9ACTN</name>
<proteinExistence type="predicted"/>
<comment type="subcellular location">
    <subcellularLocation>
        <location evidence="1">Cell membrane</location>
        <topology evidence="1">Multi-pass membrane protein</topology>
    </subcellularLocation>
</comment>
<evidence type="ECO:0000256" key="5">
    <source>
        <dbReference type="SAM" id="MobiDB-lite"/>
    </source>
</evidence>
<feature type="domain" description="Major facilitator superfamily (MFS) profile" evidence="7">
    <location>
        <begin position="35"/>
        <end position="419"/>
    </location>
</feature>
<organism evidence="8 9">
    <name type="scientific">Streptacidiphilus cavernicola</name>
    <dbReference type="NCBI Taxonomy" id="3342716"/>
    <lineage>
        <taxon>Bacteria</taxon>
        <taxon>Bacillati</taxon>
        <taxon>Actinomycetota</taxon>
        <taxon>Actinomycetes</taxon>
        <taxon>Kitasatosporales</taxon>
        <taxon>Streptomycetaceae</taxon>
        <taxon>Streptacidiphilus</taxon>
    </lineage>
</organism>
<evidence type="ECO:0000256" key="3">
    <source>
        <dbReference type="ARBA" id="ARBA00022989"/>
    </source>
</evidence>
<feature type="transmembrane region" description="Helical" evidence="6">
    <location>
        <begin position="66"/>
        <end position="89"/>
    </location>
</feature>
<dbReference type="InterPro" id="IPR036259">
    <property type="entry name" value="MFS_trans_sf"/>
</dbReference>
<dbReference type="PANTHER" id="PTHR23523:SF2">
    <property type="entry name" value="2-NITROIMIDAZOLE TRANSPORTER"/>
    <property type="match status" value="1"/>
</dbReference>
<evidence type="ECO:0000256" key="1">
    <source>
        <dbReference type="ARBA" id="ARBA00004651"/>
    </source>
</evidence>
<protein>
    <submittedName>
        <fullName evidence="8">MFS transporter</fullName>
    </submittedName>
</protein>
<keyword evidence="4 6" id="KW-0472">Membrane</keyword>
<keyword evidence="2 6" id="KW-0812">Transmembrane</keyword>
<dbReference type="InterPro" id="IPR052524">
    <property type="entry name" value="MFS_Cyanate_Porter"/>
</dbReference>
<comment type="caution">
    <text evidence="8">The sequence shown here is derived from an EMBL/GenBank/DDBJ whole genome shotgun (WGS) entry which is preliminary data.</text>
</comment>
<dbReference type="Proteomes" id="UP001592528">
    <property type="component" value="Unassembled WGS sequence"/>
</dbReference>
<feature type="transmembrane region" description="Helical" evidence="6">
    <location>
        <begin position="306"/>
        <end position="325"/>
    </location>
</feature>
<evidence type="ECO:0000313" key="9">
    <source>
        <dbReference type="Proteomes" id="UP001592528"/>
    </source>
</evidence>
<dbReference type="SUPFAM" id="SSF103473">
    <property type="entry name" value="MFS general substrate transporter"/>
    <property type="match status" value="1"/>
</dbReference>
<sequence length="447" mass="45594">MPAAETTAPTPASTSTPSSPSPSPVLTPQRARWLLAVAIAVAAFNLRPAVAALGPMLDQVRGTLGMSAVVAGILTALPSLCFALFGLLAPTLARRVGPATTVCAGMGAIALGLAARSIAPDSALFLLLSALALGGIAVSNVLMPVLVKRYFPDRVGPVTGLYSMSLALGTSAAAAVAVPLTNALGGSWRVGLGIWSLTAAAALLVWLAHLGLARRDRSGSSGPAVAAAVRVRLPITRSRTAWALAVFFGLQATAAYATMGWLPQIFQDAGISDSESGLLLAVTMVVSAPLSFVIPAYAARRPDQGAIVIALSVAGLAAYAGLAFAPAAAPWIWALLAGLANCAFPLTLTMIGLRSRTGEGVTRLSSFTQGVGYLISVPGPILIGVLYQREHGWYGPLAFLAVLMGVQAFVGRRAARPRQIEDEIAVGIADGIAVGIADETAPRPGRG</sequence>
<dbReference type="PANTHER" id="PTHR23523">
    <property type="match status" value="1"/>
</dbReference>
<keyword evidence="3 6" id="KW-1133">Transmembrane helix</keyword>
<evidence type="ECO:0000256" key="6">
    <source>
        <dbReference type="SAM" id="Phobius"/>
    </source>
</evidence>
<gene>
    <name evidence="8" type="ORF">ACEZDJ_37970</name>
</gene>
<evidence type="ECO:0000313" key="8">
    <source>
        <dbReference type="EMBL" id="MFC1407088.1"/>
    </source>
</evidence>
<reference evidence="8 9" key="1">
    <citation type="submission" date="2024-09" db="EMBL/GenBank/DDBJ databases">
        <authorList>
            <person name="Lee S.D."/>
        </authorList>
    </citation>
    <scope>NUCLEOTIDE SEQUENCE [LARGE SCALE GENOMIC DNA]</scope>
    <source>
        <strain evidence="8 9">N1-5</strain>
    </source>
</reference>
<feature type="transmembrane region" description="Helical" evidence="6">
    <location>
        <begin position="393"/>
        <end position="410"/>
    </location>
</feature>
<feature type="region of interest" description="Disordered" evidence="5">
    <location>
        <begin position="1"/>
        <end position="25"/>
    </location>
</feature>
<feature type="transmembrane region" description="Helical" evidence="6">
    <location>
        <begin position="278"/>
        <end position="299"/>
    </location>
</feature>
<feature type="transmembrane region" description="Helical" evidence="6">
    <location>
        <begin position="159"/>
        <end position="180"/>
    </location>
</feature>
<dbReference type="Pfam" id="PF07690">
    <property type="entry name" value="MFS_1"/>
    <property type="match status" value="1"/>
</dbReference>
<dbReference type="PROSITE" id="PS50850">
    <property type="entry name" value="MFS"/>
    <property type="match status" value="1"/>
</dbReference>
<feature type="compositionally biased region" description="Low complexity" evidence="5">
    <location>
        <begin position="1"/>
        <end position="18"/>
    </location>
</feature>
<feature type="transmembrane region" description="Helical" evidence="6">
    <location>
        <begin position="240"/>
        <end position="258"/>
    </location>
</feature>
<feature type="transmembrane region" description="Helical" evidence="6">
    <location>
        <begin position="192"/>
        <end position="212"/>
    </location>
</feature>
<feature type="transmembrane region" description="Helical" evidence="6">
    <location>
        <begin position="96"/>
        <end position="118"/>
    </location>
</feature>
<dbReference type="InterPro" id="IPR011701">
    <property type="entry name" value="MFS"/>
</dbReference>
<feature type="transmembrane region" description="Helical" evidence="6">
    <location>
        <begin position="331"/>
        <end position="353"/>
    </location>
</feature>
<accession>A0ABV6V033</accession>
<dbReference type="InterPro" id="IPR020846">
    <property type="entry name" value="MFS_dom"/>
</dbReference>